<dbReference type="Proteomes" id="UP000887564">
    <property type="component" value="Unplaced"/>
</dbReference>
<protein>
    <submittedName>
        <fullName evidence="2">Uncharacterized protein</fullName>
    </submittedName>
</protein>
<reference evidence="2" key="1">
    <citation type="submission" date="2022-11" db="UniProtKB">
        <authorList>
            <consortium name="WormBaseParasite"/>
        </authorList>
    </citation>
    <scope>IDENTIFICATION</scope>
</reference>
<proteinExistence type="predicted"/>
<sequence>MEILMPQLCPHLFKSHLFDECLILVIQMPIMPALNPGVFPLLFLLNKSLCFFVPQSHISAQNSIIRRKSEGDTSTVDAGLIISGMSRNRLGPIGMTDIDEENPPLQRNYLFGNISETNLTCRNGNHLGYVDFYSMDSSVVKQLGKFVERELSGQSVNGKLGNFFRAKRGDTIVAVVQHLVGATRQEFDNFNTVYNVQNMIVSLQEAASVLYVSNGGTT</sequence>
<evidence type="ECO:0000313" key="1">
    <source>
        <dbReference type="Proteomes" id="UP000887564"/>
    </source>
</evidence>
<accession>A0A914RMW6</accession>
<evidence type="ECO:0000313" key="2">
    <source>
        <dbReference type="WBParaSite" id="PEQ_0000615701-mRNA-1"/>
    </source>
</evidence>
<name>A0A914RMW6_PAREQ</name>
<dbReference type="AlphaFoldDB" id="A0A914RMW6"/>
<keyword evidence="1" id="KW-1185">Reference proteome</keyword>
<dbReference type="WBParaSite" id="PEQ_0000615701-mRNA-1">
    <property type="protein sequence ID" value="PEQ_0000615701-mRNA-1"/>
    <property type="gene ID" value="PEQ_0000615701"/>
</dbReference>
<organism evidence="1 2">
    <name type="scientific">Parascaris equorum</name>
    <name type="common">Equine roundworm</name>
    <dbReference type="NCBI Taxonomy" id="6256"/>
    <lineage>
        <taxon>Eukaryota</taxon>
        <taxon>Metazoa</taxon>
        <taxon>Ecdysozoa</taxon>
        <taxon>Nematoda</taxon>
        <taxon>Chromadorea</taxon>
        <taxon>Rhabditida</taxon>
        <taxon>Spirurina</taxon>
        <taxon>Ascaridomorpha</taxon>
        <taxon>Ascaridoidea</taxon>
        <taxon>Ascarididae</taxon>
        <taxon>Parascaris</taxon>
    </lineage>
</organism>